<accession>A0A2N3PY03</accession>
<proteinExistence type="predicted"/>
<comment type="caution">
    <text evidence="1">The sequence shown here is derived from an EMBL/GenBank/DDBJ whole genome shotgun (WGS) entry which is preliminary data.</text>
</comment>
<name>A0A2N3PY03_9PROT</name>
<sequence>MKRSYRLTNLAGCTIVRRNLDELANSLTRLALGRPSIGDPYRPMSLAEAKSDDRGVLAG</sequence>
<evidence type="ECO:0000313" key="1">
    <source>
        <dbReference type="EMBL" id="PKU25273.1"/>
    </source>
</evidence>
<dbReference type="Proteomes" id="UP000233293">
    <property type="component" value="Unassembled WGS sequence"/>
</dbReference>
<organism evidence="1 2">
    <name type="scientific">Telmatospirillum siberiense</name>
    <dbReference type="NCBI Taxonomy" id="382514"/>
    <lineage>
        <taxon>Bacteria</taxon>
        <taxon>Pseudomonadati</taxon>
        <taxon>Pseudomonadota</taxon>
        <taxon>Alphaproteobacteria</taxon>
        <taxon>Rhodospirillales</taxon>
        <taxon>Rhodospirillaceae</taxon>
        <taxon>Telmatospirillum</taxon>
    </lineage>
</organism>
<keyword evidence="2" id="KW-1185">Reference proteome</keyword>
<reference evidence="2" key="1">
    <citation type="submission" date="2017-12" db="EMBL/GenBank/DDBJ databases">
        <title>Draft genome sequence of Telmatospirillum siberiense 26-4b1T, an acidotolerant peatland alphaproteobacterium potentially involved in sulfur cycling.</title>
        <authorList>
            <person name="Hausmann B."/>
            <person name="Pjevac P."/>
            <person name="Schreck K."/>
            <person name="Herbold C.W."/>
            <person name="Daims H."/>
            <person name="Wagner M."/>
            <person name="Pester M."/>
            <person name="Loy A."/>
        </authorList>
    </citation>
    <scope>NUCLEOTIDE SEQUENCE [LARGE SCALE GENOMIC DNA]</scope>
    <source>
        <strain evidence="2">26-4b1</strain>
    </source>
</reference>
<protein>
    <submittedName>
        <fullName evidence="1">Uncharacterized protein</fullName>
    </submittedName>
</protein>
<gene>
    <name evidence="1" type="ORF">CWS72_06635</name>
</gene>
<dbReference type="AlphaFoldDB" id="A0A2N3PY03"/>
<dbReference type="EMBL" id="PIUM01000005">
    <property type="protein sequence ID" value="PKU25273.1"/>
    <property type="molecule type" value="Genomic_DNA"/>
</dbReference>
<evidence type="ECO:0000313" key="2">
    <source>
        <dbReference type="Proteomes" id="UP000233293"/>
    </source>
</evidence>